<sequence>MRLTRAILLLSCVAAGPALAEPKPAAPTQTLIRNVSVFDGIRKQGERSVLIVGKTIADVDYRGKVTATMRVVDGRGKTLLPGLIDSHVHAYAGQDDALLFGVTTQLDMFSPPEATRAVRDRMARGENAEASDIFTAGYLATVPKGHGTEYGLPVPTLTKPEEADGWVAARIAEGSDYIKIVDEPGTVIGRPVPTLDVATIHALVVAAHKHGKLAVVHAQTLMTATESIEAGADGLAHLFADRDGGAAFAKLAKDKGVFIVVTYAVLEVFSGRFGTATLLDQPALSGFLPKAAIGTVRQAFGSDRSAKLDAIEAANLAQLVKAGVPILAGTDAGNPGTWYGLSLHRELDLLVKGGLSPTQALSAATAAPAKAFRLTDRGRIARGLKADLLLVEGDPTSTIAAVHTIVEIWKDGAPVSALRAARRTAISNESVAVAPPIALPADGRIARFSTAGGKAVITAPFGAGWSDSTDAIVGGSSTVATTLGGTAPTGQAALVLSGAIKPGYIAPWAGLAFYPAAQQFRPANLAGAKALRFWARGKGRSFAVMGFSTTGGQRPSVAPITVGADWAEITLPFAALANFDPSTAQMLLIGAMQQDGPFRLEIADVRLVAP</sequence>
<dbReference type="InterPro" id="IPR051781">
    <property type="entry name" value="Metallo-dep_Hydrolase"/>
</dbReference>
<feature type="signal peptide" evidence="1">
    <location>
        <begin position="1"/>
        <end position="20"/>
    </location>
</feature>
<comment type="caution">
    <text evidence="3">The sequence shown here is derived from an EMBL/GenBank/DDBJ whole genome shotgun (WGS) entry which is preliminary data.</text>
</comment>
<dbReference type="SUPFAM" id="SSF51556">
    <property type="entry name" value="Metallo-dependent hydrolases"/>
    <property type="match status" value="1"/>
</dbReference>
<proteinExistence type="predicted"/>
<feature type="chain" id="PRO_5046266036" description="Amidohydrolase-related domain-containing protein" evidence="1">
    <location>
        <begin position="21"/>
        <end position="610"/>
    </location>
</feature>
<dbReference type="Proteomes" id="UP000618591">
    <property type="component" value="Unassembled WGS sequence"/>
</dbReference>
<dbReference type="Gene3D" id="2.30.40.10">
    <property type="entry name" value="Urease, subunit C, domain 1"/>
    <property type="match status" value="1"/>
</dbReference>
<dbReference type="InterPro" id="IPR032466">
    <property type="entry name" value="Metal_Hydrolase"/>
</dbReference>
<evidence type="ECO:0000256" key="1">
    <source>
        <dbReference type="SAM" id="SignalP"/>
    </source>
</evidence>
<evidence type="ECO:0000313" key="4">
    <source>
        <dbReference type="Proteomes" id="UP000618591"/>
    </source>
</evidence>
<keyword evidence="1" id="KW-0732">Signal</keyword>
<evidence type="ECO:0000259" key="2">
    <source>
        <dbReference type="Pfam" id="PF01979"/>
    </source>
</evidence>
<dbReference type="Gene3D" id="3.30.110.90">
    <property type="entry name" value="Amidohydrolase"/>
    <property type="match status" value="1"/>
</dbReference>
<accession>A0ABQ1G0P8</accession>
<protein>
    <recommendedName>
        <fullName evidence="2">Amidohydrolase-related domain-containing protein</fullName>
    </recommendedName>
</protein>
<feature type="domain" description="Amidohydrolase-related" evidence="2">
    <location>
        <begin position="78"/>
        <end position="414"/>
    </location>
</feature>
<dbReference type="Pfam" id="PF01979">
    <property type="entry name" value="Amidohydro_1"/>
    <property type="match status" value="1"/>
</dbReference>
<dbReference type="SUPFAM" id="SSF51338">
    <property type="entry name" value="Composite domain of metallo-dependent hydrolases"/>
    <property type="match status" value="1"/>
</dbReference>
<dbReference type="SUPFAM" id="SSF49785">
    <property type="entry name" value="Galactose-binding domain-like"/>
    <property type="match status" value="1"/>
</dbReference>
<keyword evidence="4" id="KW-1185">Reference proteome</keyword>
<dbReference type="Gene3D" id="3.40.50.10910">
    <property type="entry name" value="Amidohydrolase"/>
    <property type="match status" value="1"/>
</dbReference>
<organism evidence="3 4">
    <name type="scientific">Sphingomonas psychrolutea</name>
    <dbReference type="NCBI Taxonomy" id="1259676"/>
    <lineage>
        <taxon>Bacteria</taxon>
        <taxon>Pseudomonadati</taxon>
        <taxon>Pseudomonadota</taxon>
        <taxon>Alphaproteobacteria</taxon>
        <taxon>Sphingomonadales</taxon>
        <taxon>Sphingomonadaceae</taxon>
        <taxon>Sphingomonas</taxon>
    </lineage>
</organism>
<dbReference type="PANTHER" id="PTHR43135:SF3">
    <property type="entry name" value="ALPHA-D-RIBOSE 1-METHYLPHOSPHONATE 5-TRIPHOSPHATE DIPHOSPHATASE"/>
    <property type="match status" value="1"/>
</dbReference>
<name>A0ABQ1G0P8_9SPHN</name>
<dbReference type="RefSeq" id="WP_188444800.1">
    <property type="nucleotide sequence ID" value="NZ_BMDW01000001.1"/>
</dbReference>
<dbReference type="PANTHER" id="PTHR43135">
    <property type="entry name" value="ALPHA-D-RIBOSE 1-METHYLPHOSPHONATE 5-TRIPHOSPHATE DIPHOSPHATASE"/>
    <property type="match status" value="1"/>
</dbReference>
<dbReference type="Gene3D" id="1.20.58.520">
    <property type="entry name" value="Amidohydrolase"/>
    <property type="match status" value="1"/>
</dbReference>
<dbReference type="InterPro" id="IPR008979">
    <property type="entry name" value="Galactose-bd-like_sf"/>
</dbReference>
<dbReference type="EMBL" id="BMDW01000001">
    <property type="protein sequence ID" value="GGA34334.1"/>
    <property type="molecule type" value="Genomic_DNA"/>
</dbReference>
<gene>
    <name evidence="3" type="ORF">GCM10011395_00840</name>
</gene>
<dbReference type="Gene3D" id="2.60.120.430">
    <property type="entry name" value="Galactose-binding lectin"/>
    <property type="match status" value="1"/>
</dbReference>
<dbReference type="InterPro" id="IPR011059">
    <property type="entry name" value="Metal-dep_hydrolase_composite"/>
</dbReference>
<evidence type="ECO:0000313" key="3">
    <source>
        <dbReference type="EMBL" id="GGA34334.1"/>
    </source>
</evidence>
<dbReference type="InterPro" id="IPR006680">
    <property type="entry name" value="Amidohydro-rel"/>
</dbReference>
<reference evidence="4" key="1">
    <citation type="journal article" date="2019" name="Int. J. Syst. Evol. Microbiol.">
        <title>The Global Catalogue of Microorganisms (GCM) 10K type strain sequencing project: providing services to taxonomists for standard genome sequencing and annotation.</title>
        <authorList>
            <consortium name="The Broad Institute Genomics Platform"/>
            <consortium name="The Broad Institute Genome Sequencing Center for Infectious Disease"/>
            <person name="Wu L."/>
            <person name="Ma J."/>
        </authorList>
    </citation>
    <scope>NUCLEOTIDE SEQUENCE [LARGE SCALE GENOMIC DNA]</scope>
    <source>
        <strain evidence="4">CGMCC 1.10106</strain>
    </source>
</reference>